<comment type="subcellular location">
    <subcellularLocation>
        <location evidence="1">Cell outer membrane</location>
        <topology evidence="1">Multi-pass membrane protein</topology>
    </subcellularLocation>
</comment>
<dbReference type="InterPro" id="IPR037066">
    <property type="entry name" value="Plug_dom_sf"/>
</dbReference>
<dbReference type="GO" id="GO:0015344">
    <property type="term" value="F:siderophore uptake transmembrane transporter activity"/>
    <property type="evidence" value="ECO:0007669"/>
    <property type="project" value="TreeGrafter"/>
</dbReference>
<dbReference type="SUPFAM" id="SSF56935">
    <property type="entry name" value="Porins"/>
    <property type="match status" value="1"/>
</dbReference>
<dbReference type="Gene3D" id="2.170.130.10">
    <property type="entry name" value="TonB-dependent receptor, plug domain"/>
    <property type="match status" value="1"/>
</dbReference>
<dbReference type="Pfam" id="PF00593">
    <property type="entry name" value="TonB_dep_Rec_b-barrel"/>
    <property type="match status" value="1"/>
</dbReference>
<evidence type="ECO:0008006" key="11">
    <source>
        <dbReference type="Google" id="ProtNLM"/>
    </source>
</evidence>
<keyword evidence="3" id="KW-0813">Transport</keyword>
<evidence type="ECO:0000256" key="5">
    <source>
        <dbReference type="ARBA" id="ARBA00023077"/>
    </source>
</evidence>
<evidence type="ECO:0000313" key="10">
    <source>
        <dbReference type="EMBL" id="KKM74535.1"/>
    </source>
</evidence>
<evidence type="ECO:0000259" key="9">
    <source>
        <dbReference type="Pfam" id="PF07715"/>
    </source>
</evidence>
<keyword evidence="4" id="KW-0812">Transmembrane</keyword>
<dbReference type="GO" id="GO:0015891">
    <property type="term" value="P:siderophore transport"/>
    <property type="evidence" value="ECO:0007669"/>
    <property type="project" value="InterPro"/>
</dbReference>
<evidence type="ECO:0000259" key="8">
    <source>
        <dbReference type="Pfam" id="PF00593"/>
    </source>
</evidence>
<comment type="similarity">
    <text evidence="2">Belongs to the TonB-dependent receptor family.</text>
</comment>
<evidence type="ECO:0000256" key="6">
    <source>
        <dbReference type="ARBA" id="ARBA00023136"/>
    </source>
</evidence>
<evidence type="ECO:0000256" key="3">
    <source>
        <dbReference type="ARBA" id="ARBA00022448"/>
    </source>
</evidence>
<dbReference type="Pfam" id="PF07715">
    <property type="entry name" value="Plug"/>
    <property type="match status" value="1"/>
</dbReference>
<gene>
    <name evidence="10" type="ORF">LCGC14_1399370</name>
</gene>
<sequence length="707" mass="78480">MSRRLTTLTVILTGLASQASADVTTPEKVHNLSTMLVTGEQESASLNIDSPSVAGSRLNLSAKENPASVAIANRALMSQIGARDLQDAANILPGVNLAKFPGSGASASLRGFTGSQVNHLFNGIPLAYVIAARPVDSWLYDRVEAVGGPSSFLYGASSVGGSLNYITKVAERKDQEITGQLSYGRFDRKKAAVGVNQAINDHNWLRFDYSKTDSNGYIDRNEDKTDSVAFSWLSDINDKLTHTLAFEYQEEEEDSPYWGTPTLNPQVGKLAIDKSTRDNNYNVQDGLYQQRVRWLRSVTDYQFNEKTTLTNTLYHYRAERDYQNLEKYKYNSDNSLITRSAGYQQRHEQEMTGNRIEVTHNGELFNRHSDWAFGLDYNVNHHTGFPSSSGTFDTIDPHAFSPDDFSDLGIGPLTEGRSNTVEMASVFVENRQSLTNRLSLISALRYDHIDFSLKSAPSSDETNSRWDTFSGRLGLVFALNDDVSFYGQYSTSAEPPGGTLTTSGNSTIDDFDISKGRQFEIGAKFNYLDDRGVATIAAYHIVRENFLVTDPNDSTKSLQVGQQTSKGIELASSFQLTPQLRADGNIAFVHAEYDEFFESGTSYQGNTPKSVPNRVANLWLINQPTVDWQLGFGSRYVASVDANNANTQSLASYTLFDAYARYSVNTHLDVTLRGRNLSDKIYAYVGSSTQYYVGEPRTVELTLDLKY</sequence>
<dbReference type="InterPro" id="IPR000531">
    <property type="entry name" value="Beta-barrel_TonB"/>
</dbReference>
<organism evidence="10">
    <name type="scientific">marine sediment metagenome</name>
    <dbReference type="NCBI Taxonomy" id="412755"/>
    <lineage>
        <taxon>unclassified sequences</taxon>
        <taxon>metagenomes</taxon>
        <taxon>ecological metagenomes</taxon>
    </lineage>
</organism>
<dbReference type="CDD" id="cd01347">
    <property type="entry name" value="ligand_gated_channel"/>
    <property type="match status" value="1"/>
</dbReference>
<dbReference type="InterPro" id="IPR036942">
    <property type="entry name" value="Beta-barrel_TonB_sf"/>
</dbReference>
<dbReference type="InterPro" id="IPR012910">
    <property type="entry name" value="Plug_dom"/>
</dbReference>
<name>A0A0F9MD31_9ZZZZ</name>
<dbReference type="PANTHER" id="PTHR32552:SF84">
    <property type="entry name" value="TONB-DEPENDENT RECEPTOR-RELATED"/>
    <property type="match status" value="1"/>
</dbReference>
<keyword evidence="6" id="KW-0472">Membrane</keyword>
<evidence type="ECO:0000256" key="7">
    <source>
        <dbReference type="ARBA" id="ARBA00023237"/>
    </source>
</evidence>
<dbReference type="GO" id="GO:0009279">
    <property type="term" value="C:cell outer membrane"/>
    <property type="evidence" value="ECO:0007669"/>
    <property type="project" value="UniProtKB-SubCell"/>
</dbReference>
<keyword evidence="7" id="KW-0998">Cell outer membrane</keyword>
<dbReference type="GO" id="GO:0038023">
    <property type="term" value="F:signaling receptor activity"/>
    <property type="evidence" value="ECO:0007669"/>
    <property type="project" value="InterPro"/>
</dbReference>
<comment type="caution">
    <text evidence="10">The sequence shown here is derived from an EMBL/GenBank/DDBJ whole genome shotgun (WGS) entry which is preliminary data.</text>
</comment>
<proteinExistence type="inferred from homology"/>
<dbReference type="EMBL" id="LAZR01009126">
    <property type="protein sequence ID" value="KKM74535.1"/>
    <property type="molecule type" value="Genomic_DNA"/>
</dbReference>
<keyword evidence="5" id="KW-0798">TonB box</keyword>
<dbReference type="InterPro" id="IPR010105">
    <property type="entry name" value="TonB_sidphr_rcpt"/>
</dbReference>
<reference evidence="10" key="1">
    <citation type="journal article" date="2015" name="Nature">
        <title>Complex archaea that bridge the gap between prokaryotes and eukaryotes.</title>
        <authorList>
            <person name="Spang A."/>
            <person name="Saw J.H."/>
            <person name="Jorgensen S.L."/>
            <person name="Zaremba-Niedzwiedzka K."/>
            <person name="Martijn J."/>
            <person name="Lind A.E."/>
            <person name="van Eijk R."/>
            <person name="Schleper C."/>
            <person name="Guy L."/>
            <person name="Ettema T.J."/>
        </authorList>
    </citation>
    <scope>NUCLEOTIDE SEQUENCE</scope>
</reference>
<dbReference type="Gene3D" id="2.40.170.20">
    <property type="entry name" value="TonB-dependent receptor, beta-barrel domain"/>
    <property type="match status" value="1"/>
</dbReference>
<evidence type="ECO:0000256" key="4">
    <source>
        <dbReference type="ARBA" id="ARBA00022692"/>
    </source>
</evidence>
<evidence type="ECO:0000256" key="2">
    <source>
        <dbReference type="ARBA" id="ARBA00009810"/>
    </source>
</evidence>
<feature type="domain" description="TonB-dependent receptor plug" evidence="9">
    <location>
        <begin position="62"/>
        <end position="161"/>
    </location>
</feature>
<evidence type="ECO:0000256" key="1">
    <source>
        <dbReference type="ARBA" id="ARBA00004571"/>
    </source>
</evidence>
<protein>
    <recommendedName>
        <fullName evidence="11">TonB-dependent siderophore receptor</fullName>
    </recommendedName>
</protein>
<accession>A0A0F9MD31</accession>
<dbReference type="PROSITE" id="PS52016">
    <property type="entry name" value="TONB_DEPENDENT_REC_3"/>
    <property type="match status" value="1"/>
</dbReference>
<dbReference type="PANTHER" id="PTHR32552">
    <property type="entry name" value="FERRICHROME IRON RECEPTOR-RELATED"/>
    <property type="match status" value="1"/>
</dbReference>
<feature type="domain" description="TonB-dependent receptor-like beta-barrel" evidence="8">
    <location>
        <begin position="267"/>
        <end position="677"/>
    </location>
</feature>
<dbReference type="NCBIfam" id="TIGR01783">
    <property type="entry name" value="TonB-siderophor"/>
    <property type="match status" value="1"/>
</dbReference>
<dbReference type="AlphaFoldDB" id="A0A0F9MD31"/>
<dbReference type="InterPro" id="IPR039426">
    <property type="entry name" value="TonB-dep_rcpt-like"/>
</dbReference>